<dbReference type="Gene3D" id="3.40.50.450">
    <property type="match status" value="1"/>
</dbReference>
<dbReference type="PANTHER" id="PTHR43022">
    <property type="entry name" value="PROTEIN SMF"/>
    <property type="match status" value="1"/>
</dbReference>
<dbReference type="GO" id="GO:0009294">
    <property type="term" value="P:DNA-mediated transformation"/>
    <property type="evidence" value="ECO:0007669"/>
    <property type="project" value="InterPro"/>
</dbReference>
<feature type="domain" description="Smf/DprA SLOG" evidence="2">
    <location>
        <begin position="8"/>
        <end position="216"/>
    </location>
</feature>
<accession>A0A1G2I2E9</accession>
<evidence type="ECO:0000313" key="5">
    <source>
        <dbReference type="Proteomes" id="UP000178820"/>
    </source>
</evidence>
<feature type="domain" description="DprA winged helix" evidence="3">
    <location>
        <begin position="226"/>
        <end position="284"/>
    </location>
</feature>
<dbReference type="InterPro" id="IPR057666">
    <property type="entry name" value="DrpA_SLOG"/>
</dbReference>
<organism evidence="4 5">
    <name type="scientific">Candidatus Staskawiczbacteria bacterium RIFCSPHIGHO2_02_FULL_42_22</name>
    <dbReference type="NCBI Taxonomy" id="1802207"/>
    <lineage>
        <taxon>Bacteria</taxon>
        <taxon>Candidatus Staskawicziibacteriota</taxon>
    </lineage>
</organism>
<evidence type="ECO:0000256" key="1">
    <source>
        <dbReference type="ARBA" id="ARBA00006525"/>
    </source>
</evidence>
<dbReference type="PANTHER" id="PTHR43022:SF1">
    <property type="entry name" value="PROTEIN SMF"/>
    <property type="match status" value="1"/>
</dbReference>
<dbReference type="InterPro" id="IPR036388">
    <property type="entry name" value="WH-like_DNA-bd_sf"/>
</dbReference>
<dbReference type="NCBIfam" id="TIGR00732">
    <property type="entry name" value="dprA"/>
    <property type="match status" value="1"/>
</dbReference>
<dbReference type="AlphaFoldDB" id="A0A1G2I2E9"/>
<comment type="caution">
    <text evidence="4">The sequence shown here is derived from an EMBL/GenBank/DDBJ whole genome shotgun (WGS) entry which is preliminary data.</text>
</comment>
<sequence length="289" mass="31075">MEDIREVKITDKNYPKLLKKISTAPKVLYYKGVLPQENEICIGVVGTRRPSVYGQQVTLQITGELADAGITVISGMAPGIDTYAHTACVEKGARTIAVLGTGLNEKSIYPQENLELSRNIIKYGGCLISEFKPGTPGYPSNFAQRNRIISALSLGVLVVEAKEKSGSLITAGYAKIQKKKLFAIPGPIYTLNAKGPNKLIKEGATLVESAQDVLDVLGLEPRGAAHAPRLAAENETEKVILQILEQEALYIDNIIAATKLSPSQIATTLALMEISGKIRNLGGNVYSLN</sequence>
<proteinExistence type="inferred from homology"/>
<evidence type="ECO:0000313" key="4">
    <source>
        <dbReference type="EMBL" id="OGZ68992.1"/>
    </source>
</evidence>
<dbReference type="Proteomes" id="UP000178820">
    <property type="component" value="Unassembled WGS sequence"/>
</dbReference>
<dbReference type="InterPro" id="IPR003488">
    <property type="entry name" value="DprA"/>
</dbReference>
<dbReference type="Pfam" id="PF17782">
    <property type="entry name" value="WHD_DprA"/>
    <property type="match status" value="1"/>
</dbReference>
<dbReference type="SUPFAM" id="SSF102405">
    <property type="entry name" value="MCP/YpsA-like"/>
    <property type="match status" value="1"/>
</dbReference>
<evidence type="ECO:0000259" key="2">
    <source>
        <dbReference type="Pfam" id="PF02481"/>
    </source>
</evidence>
<evidence type="ECO:0000259" key="3">
    <source>
        <dbReference type="Pfam" id="PF17782"/>
    </source>
</evidence>
<dbReference type="InterPro" id="IPR041614">
    <property type="entry name" value="DprA_WH"/>
</dbReference>
<reference evidence="4 5" key="1">
    <citation type="journal article" date="2016" name="Nat. Commun.">
        <title>Thousands of microbial genomes shed light on interconnected biogeochemical processes in an aquifer system.</title>
        <authorList>
            <person name="Anantharaman K."/>
            <person name="Brown C.T."/>
            <person name="Hug L.A."/>
            <person name="Sharon I."/>
            <person name="Castelle C.J."/>
            <person name="Probst A.J."/>
            <person name="Thomas B.C."/>
            <person name="Singh A."/>
            <person name="Wilkins M.J."/>
            <person name="Karaoz U."/>
            <person name="Brodie E.L."/>
            <person name="Williams K.H."/>
            <person name="Hubbard S.S."/>
            <person name="Banfield J.F."/>
        </authorList>
    </citation>
    <scope>NUCLEOTIDE SEQUENCE [LARGE SCALE GENOMIC DNA]</scope>
</reference>
<name>A0A1G2I2E9_9BACT</name>
<comment type="similarity">
    <text evidence="1">Belongs to the DprA/Smf family.</text>
</comment>
<dbReference type="STRING" id="1802207.A3D44_00305"/>
<dbReference type="Pfam" id="PF02481">
    <property type="entry name" value="DNA_processg_A"/>
    <property type="match status" value="1"/>
</dbReference>
<dbReference type="EMBL" id="MHOT01000016">
    <property type="protein sequence ID" value="OGZ68992.1"/>
    <property type="molecule type" value="Genomic_DNA"/>
</dbReference>
<dbReference type="Gene3D" id="1.10.10.10">
    <property type="entry name" value="Winged helix-like DNA-binding domain superfamily/Winged helix DNA-binding domain"/>
    <property type="match status" value="1"/>
</dbReference>
<protein>
    <submittedName>
        <fullName evidence="4">DNA protecting protein DprA</fullName>
    </submittedName>
</protein>
<gene>
    <name evidence="4" type="ORF">A3D44_00305</name>
</gene>